<feature type="transmembrane region" description="Helical" evidence="1">
    <location>
        <begin position="31"/>
        <end position="47"/>
    </location>
</feature>
<feature type="transmembrane region" description="Helical" evidence="1">
    <location>
        <begin position="6"/>
        <end position="24"/>
    </location>
</feature>
<sequence>MVWGWLLFLVIVLNIPFGYWRENVKRLSRQWFFAVHFPVLVMAFFRIHLGIGWGLSTVLLLGSAYFSGQWLGAKWNRTWKKSMSVSNCLLHDIAVSRWIIIYSAKKL</sequence>
<feature type="transmembrane region" description="Helical" evidence="1">
    <location>
        <begin position="53"/>
        <end position="73"/>
    </location>
</feature>
<keyword evidence="1" id="KW-1133">Transmembrane helix</keyword>
<proteinExistence type="predicted"/>
<keyword evidence="1" id="KW-0812">Transmembrane</keyword>
<evidence type="ECO:0000256" key="1">
    <source>
        <dbReference type="SAM" id="Phobius"/>
    </source>
</evidence>
<dbReference type="EMBL" id="FNCP01000029">
    <property type="protein sequence ID" value="SDI21597.1"/>
    <property type="molecule type" value="Genomic_DNA"/>
</dbReference>
<keyword evidence="1" id="KW-0472">Membrane</keyword>
<evidence type="ECO:0000313" key="3">
    <source>
        <dbReference type="Proteomes" id="UP000198656"/>
    </source>
</evidence>
<evidence type="ECO:0000313" key="2">
    <source>
        <dbReference type="EMBL" id="SDI21597.1"/>
    </source>
</evidence>
<reference evidence="3" key="1">
    <citation type="submission" date="2016-10" db="EMBL/GenBank/DDBJ databases">
        <authorList>
            <person name="Varghese N."/>
            <person name="Submissions S."/>
        </authorList>
    </citation>
    <scope>NUCLEOTIDE SEQUENCE [LARGE SCALE GENOMIC DNA]</scope>
    <source>
        <strain evidence="3">DSM 8344</strain>
    </source>
</reference>
<organism evidence="2 3">
    <name type="scientific">Desulfosporosinus hippei DSM 8344</name>
    <dbReference type="NCBI Taxonomy" id="1121419"/>
    <lineage>
        <taxon>Bacteria</taxon>
        <taxon>Bacillati</taxon>
        <taxon>Bacillota</taxon>
        <taxon>Clostridia</taxon>
        <taxon>Eubacteriales</taxon>
        <taxon>Desulfitobacteriaceae</taxon>
        <taxon>Desulfosporosinus</taxon>
    </lineage>
</organism>
<protein>
    <submittedName>
        <fullName evidence="2">Uncharacterized protein</fullName>
    </submittedName>
</protein>
<dbReference type="AlphaFoldDB" id="A0A1G8IS66"/>
<keyword evidence="3" id="KW-1185">Reference proteome</keyword>
<accession>A0A1G8IS66</accession>
<name>A0A1G8IS66_9FIRM</name>
<dbReference type="RefSeq" id="WP_176786239.1">
    <property type="nucleotide sequence ID" value="NZ_FNCP01000029.1"/>
</dbReference>
<gene>
    <name evidence="2" type="ORF">SAMN05443529_12968</name>
</gene>
<dbReference type="Proteomes" id="UP000198656">
    <property type="component" value="Unassembled WGS sequence"/>
</dbReference>